<proteinExistence type="predicted"/>
<accession>A0A0F9JKL4</accession>
<organism evidence="1">
    <name type="scientific">marine sediment metagenome</name>
    <dbReference type="NCBI Taxonomy" id="412755"/>
    <lineage>
        <taxon>unclassified sequences</taxon>
        <taxon>metagenomes</taxon>
        <taxon>ecological metagenomes</taxon>
    </lineage>
</organism>
<dbReference type="AlphaFoldDB" id="A0A0F9JKL4"/>
<dbReference type="EMBL" id="LAZR01017656">
    <property type="protein sequence ID" value="KKL99512.1"/>
    <property type="molecule type" value="Genomic_DNA"/>
</dbReference>
<sequence>MGEHMAAWFETIDQVALGRINTVQDDVLTPTGADRFLVPDEYNWIHWAYATGVNLSGARIVTPSLEVNKSDLDIVPFQDGSDLLDRHEVAIWVPKRFIELVPSESIEVQTSEDGGTTSQQAFVVLGTAENEPMADGQIRSIRANGTTTLTADQWTPVTLTPESSLEPGRYQLVHFMCHGVSPIAARWLPQGGGFRPGMFCSPAASPGQFDWSPEVWDRLGWHNMLEFTHITFPQLEIFAISADTVQTVQMWVIRIGDL</sequence>
<name>A0A0F9JKL4_9ZZZZ</name>
<evidence type="ECO:0000313" key="1">
    <source>
        <dbReference type="EMBL" id="KKL99512.1"/>
    </source>
</evidence>
<protein>
    <submittedName>
        <fullName evidence="1">Uncharacterized protein</fullName>
    </submittedName>
</protein>
<gene>
    <name evidence="1" type="ORF">LCGC14_1813680</name>
</gene>
<comment type="caution">
    <text evidence="1">The sequence shown here is derived from an EMBL/GenBank/DDBJ whole genome shotgun (WGS) entry which is preliminary data.</text>
</comment>
<reference evidence="1" key="1">
    <citation type="journal article" date="2015" name="Nature">
        <title>Complex archaea that bridge the gap between prokaryotes and eukaryotes.</title>
        <authorList>
            <person name="Spang A."/>
            <person name="Saw J.H."/>
            <person name="Jorgensen S.L."/>
            <person name="Zaremba-Niedzwiedzka K."/>
            <person name="Martijn J."/>
            <person name="Lind A.E."/>
            <person name="van Eijk R."/>
            <person name="Schleper C."/>
            <person name="Guy L."/>
            <person name="Ettema T.J."/>
        </authorList>
    </citation>
    <scope>NUCLEOTIDE SEQUENCE</scope>
</reference>